<dbReference type="PANTHER" id="PTHR30603">
    <property type="entry name" value="RNA POLYMERASE SIGMA FACTOR RPO"/>
    <property type="match status" value="1"/>
</dbReference>
<dbReference type="InterPro" id="IPR007627">
    <property type="entry name" value="RNA_pol_sigma70_r2"/>
</dbReference>
<dbReference type="InterPro" id="IPR050239">
    <property type="entry name" value="Sigma-70_RNA_pol_init_factors"/>
</dbReference>
<dbReference type="Pfam" id="PF04542">
    <property type="entry name" value="Sigma70_r2"/>
    <property type="match status" value="1"/>
</dbReference>
<dbReference type="OrthoDB" id="2111981at2"/>
<dbReference type="Proteomes" id="UP000006048">
    <property type="component" value="Chromosome"/>
</dbReference>
<dbReference type="RefSeq" id="WP_014804697.1">
    <property type="nucleotide sequence ID" value="NC_018020.1"/>
</dbReference>
<dbReference type="Gene3D" id="1.20.120.1810">
    <property type="match status" value="1"/>
</dbReference>
<dbReference type="SUPFAM" id="SSF88659">
    <property type="entry name" value="Sigma3 and sigma4 domains of RNA polymerase sigma factors"/>
    <property type="match status" value="1"/>
</dbReference>
<dbReference type="Gene3D" id="1.10.10.10">
    <property type="entry name" value="Winged helix-like DNA-binding domain superfamily/Winged helix DNA-binding domain"/>
    <property type="match status" value="1"/>
</dbReference>
<dbReference type="GO" id="GO:0003700">
    <property type="term" value="F:DNA-binding transcription factor activity"/>
    <property type="evidence" value="ECO:0007669"/>
    <property type="project" value="InterPro"/>
</dbReference>
<dbReference type="PANTHER" id="PTHR30603:SF47">
    <property type="entry name" value="RNA POLYMERASE SIGMA FACTOR SIGD, CHLOROPLASTIC"/>
    <property type="match status" value="1"/>
</dbReference>
<dbReference type="NCBIfam" id="TIGR02937">
    <property type="entry name" value="sigma70-ECF"/>
    <property type="match status" value="1"/>
</dbReference>
<organism evidence="2 3">
    <name type="scientific">Turneriella parva (strain ATCC BAA-1111 / DSM 21527 / NCTC 11395 / H)</name>
    <name type="common">Leptospira parva</name>
    <dbReference type="NCBI Taxonomy" id="869212"/>
    <lineage>
        <taxon>Bacteria</taxon>
        <taxon>Pseudomonadati</taxon>
        <taxon>Spirochaetota</taxon>
        <taxon>Spirochaetia</taxon>
        <taxon>Leptospirales</taxon>
        <taxon>Leptospiraceae</taxon>
        <taxon>Turneriella</taxon>
    </lineage>
</organism>
<dbReference type="HOGENOM" id="CLU_1128675_0_0_12"/>
<dbReference type="InterPro" id="IPR014284">
    <property type="entry name" value="RNA_pol_sigma-70_dom"/>
</dbReference>
<evidence type="ECO:0000313" key="2">
    <source>
        <dbReference type="EMBL" id="AFM14220.1"/>
    </source>
</evidence>
<sequence>MTATAQKSSALDQSSERFKSLTMSARNGCKRSQDALILHCQQLVNGILKGYRICGEIYNDCKSEAAIATIKAVRTFNPHRGFSLSSYASWYIHAAIRKTLRENKLISIPKGKWYQAKAAQESADCLSTTNTTLFAAQFPQTSLFSEIQFEPEQISANSRSVGPADFAERNYLEEAIYKGLDQLPAFEKRVISGRYGISQEKPVSSREMARRLNCNRSAIVKAEETAKRSLQIYYEAKGLRSFIGEE</sequence>
<evidence type="ECO:0000313" key="3">
    <source>
        <dbReference type="Proteomes" id="UP000006048"/>
    </source>
</evidence>
<protein>
    <submittedName>
        <fullName evidence="2">RNA polymerase, sigma 27/28 subunit, RpsK/SigK</fullName>
    </submittedName>
</protein>
<gene>
    <name evidence="2" type="ordered locus">Turpa_3586</name>
</gene>
<reference evidence="2 3" key="1">
    <citation type="submission" date="2012-06" db="EMBL/GenBank/DDBJ databases">
        <title>The complete chromosome of genome of Turneriella parva DSM 21527.</title>
        <authorList>
            <consortium name="US DOE Joint Genome Institute (JGI-PGF)"/>
            <person name="Lucas S."/>
            <person name="Han J."/>
            <person name="Lapidus A."/>
            <person name="Bruce D."/>
            <person name="Goodwin L."/>
            <person name="Pitluck S."/>
            <person name="Peters L."/>
            <person name="Kyrpides N."/>
            <person name="Mavromatis K."/>
            <person name="Ivanova N."/>
            <person name="Mikhailova N."/>
            <person name="Chertkov O."/>
            <person name="Detter J.C."/>
            <person name="Tapia R."/>
            <person name="Han C."/>
            <person name="Land M."/>
            <person name="Hauser L."/>
            <person name="Markowitz V."/>
            <person name="Cheng J.-F."/>
            <person name="Hugenholtz P."/>
            <person name="Woyke T."/>
            <person name="Wu D."/>
            <person name="Gronow S."/>
            <person name="Wellnitz S."/>
            <person name="Brambilla E."/>
            <person name="Klenk H.-P."/>
            <person name="Eisen J.A."/>
        </authorList>
    </citation>
    <scope>NUCLEOTIDE SEQUENCE [LARGE SCALE GENOMIC DNA]</scope>
    <source>
        <strain evidence="3">ATCC BAA-1111 / DSM 21527 / NCTC 11395 / H</strain>
    </source>
</reference>
<accession>I4BAB3</accession>
<dbReference type="GO" id="GO:0006352">
    <property type="term" value="P:DNA-templated transcription initiation"/>
    <property type="evidence" value="ECO:0007669"/>
    <property type="project" value="InterPro"/>
</dbReference>
<dbReference type="STRING" id="869212.Turpa_3586"/>
<dbReference type="InterPro" id="IPR013324">
    <property type="entry name" value="RNA_pol_sigma_r3/r4-like"/>
</dbReference>
<keyword evidence="3" id="KW-1185">Reference proteome</keyword>
<dbReference type="AlphaFoldDB" id="I4BAB3"/>
<dbReference type="InterPro" id="IPR036388">
    <property type="entry name" value="WH-like_DNA-bd_sf"/>
</dbReference>
<dbReference type="SUPFAM" id="SSF88946">
    <property type="entry name" value="Sigma2 domain of RNA polymerase sigma factors"/>
    <property type="match status" value="1"/>
</dbReference>
<dbReference type="EMBL" id="CP002959">
    <property type="protein sequence ID" value="AFM14220.1"/>
    <property type="molecule type" value="Genomic_DNA"/>
</dbReference>
<proteinExistence type="predicted"/>
<dbReference type="InterPro" id="IPR013325">
    <property type="entry name" value="RNA_pol_sigma_r2"/>
</dbReference>
<feature type="domain" description="RNA polymerase sigma-70 region 2" evidence="1">
    <location>
        <begin position="36"/>
        <end position="104"/>
    </location>
</feature>
<evidence type="ECO:0000259" key="1">
    <source>
        <dbReference type="Pfam" id="PF04542"/>
    </source>
</evidence>
<dbReference type="KEGG" id="tpx:Turpa_3586"/>
<name>I4BAB3_TURPD</name>